<comment type="similarity">
    <text evidence="2 11">Belongs to the class-V pyridoxal-phosphate-dependent aminotransferase family. SerC subfamily.</text>
</comment>
<keyword evidence="4 11" id="KW-0028">Amino-acid biosynthesis</keyword>
<gene>
    <name evidence="11 13" type="primary">serC</name>
    <name evidence="13" type="ORF">AVCANL283_02810</name>
</gene>
<feature type="domain" description="Aminotransferase class V" evidence="12">
    <location>
        <begin position="3"/>
        <end position="345"/>
    </location>
</feature>
<evidence type="ECO:0000256" key="10">
    <source>
        <dbReference type="ARBA" id="ARBA00049007"/>
    </source>
</evidence>
<comment type="catalytic activity">
    <reaction evidence="9 11">
        <text>4-(phosphooxy)-L-threonine + 2-oxoglutarate = (R)-3-hydroxy-2-oxo-4-phosphooxybutanoate + L-glutamate</text>
        <dbReference type="Rhea" id="RHEA:16573"/>
        <dbReference type="ChEBI" id="CHEBI:16810"/>
        <dbReference type="ChEBI" id="CHEBI:29985"/>
        <dbReference type="ChEBI" id="CHEBI:58452"/>
        <dbReference type="ChEBI" id="CHEBI:58538"/>
        <dbReference type="EC" id="2.6.1.52"/>
    </reaction>
</comment>
<dbReference type="InterPro" id="IPR015424">
    <property type="entry name" value="PyrdxlP-dep_Trfase"/>
</dbReference>
<name>A0ABS7WSU7_9BACT</name>
<protein>
    <recommendedName>
        <fullName evidence="11">Phosphoserine aminotransferase</fullName>
        <ecNumber evidence="11">2.6.1.52</ecNumber>
    </recommendedName>
    <alternativeName>
        <fullName evidence="11">Phosphohydroxythreonine aminotransferase</fullName>
        <shortName evidence="11">PSAT</shortName>
    </alternativeName>
</protein>
<evidence type="ECO:0000256" key="9">
    <source>
        <dbReference type="ARBA" id="ARBA00047630"/>
    </source>
</evidence>
<evidence type="ECO:0000256" key="7">
    <source>
        <dbReference type="ARBA" id="ARBA00023096"/>
    </source>
</evidence>
<feature type="binding site" evidence="11">
    <location>
        <begin position="234"/>
        <end position="235"/>
    </location>
    <ligand>
        <name>pyridoxal 5'-phosphate</name>
        <dbReference type="ChEBI" id="CHEBI:597326"/>
    </ligand>
</feature>
<keyword evidence="6 11" id="KW-0663">Pyridoxal phosphate</keyword>
<evidence type="ECO:0000256" key="2">
    <source>
        <dbReference type="ARBA" id="ARBA00006904"/>
    </source>
</evidence>
<evidence type="ECO:0000313" key="13">
    <source>
        <dbReference type="EMBL" id="MBZ7987050.1"/>
    </source>
</evidence>
<comment type="cofactor">
    <cofactor evidence="11">
        <name>pyridoxal 5'-phosphate</name>
        <dbReference type="ChEBI" id="CHEBI:597326"/>
    </cofactor>
    <text evidence="11">Binds 1 pyridoxal phosphate per subunit.</text>
</comment>
<dbReference type="GO" id="GO:0004648">
    <property type="term" value="F:O-phospho-L-serine:2-oxoglutarate aminotransferase activity"/>
    <property type="evidence" value="ECO:0007669"/>
    <property type="project" value="UniProtKB-EC"/>
</dbReference>
<keyword evidence="14" id="KW-1185">Reference proteome</keyword>
<dbReference type="EC" id="2.6.1.52" evidence="11"/>
<dbReference type="Proteomes" id="UP000786183">
    <property type="component" value="Unassembled WGS sequence"/>
</dbReference>
<dbReference type="PANTHER" id="PTHR43247:SF1">
    <property type="entry name" value="PHOSPHOSERINE AMINOTRANSFERASE"/>
    <property type="match status" value="1"/>
</dbReference>
<dbReference type="EMBL" id="JACGBB010000004">
    <property type="protein sequence ID" value="MBZ7987050.1"/>
    <property type="molecule type" value="Genomic_DNA"/>
</dbReference>
<feature type="binding site" evidence="11">
    <location>
        <position position="168"/>
    </location>
    <ligand>
        <name>pyridoxal 5'-phosphate</name>
        <dbReference type="ChEBI" id="CHEBI:597326"/>
    </ligand>
</feature>
<comment type="caution">
    <text evidence="11">Lacks conserved residue(s) required for the propagation of feature annotation.</text>
</comment>
<feature type="binding site" evidence="11">
    <location>
        <position position="149"/>
    </location>
    <ligand>
        <name>pyridoxal 5'-phosphate</name>
        <dbReference type="ChEBI" id="CHEBI:597326"/>
    </ligand>
</feature>
<feature type="modified residue" description="N6-(pyridoxal phosphate)lysine" evidence="11">
    <location>
        <position position="192"/>
    </location>
</feature>
<dbReference type="InterPro" id="IPR015421">
    <property type="entry name" value="PyrdxlP-dep_Trfase_major"/>
</dbReference>
<evidence type="ECO:0000256" key="6">
    <source>
        <dbReference type="ARBA" id="ARBA00022898"/>
    </source>
</evidence>
<feature type="binding site" evidence="11">
    <location>
        <position position="41"/>
    </location>
    <ligand>
        <name>L-glutamate</name>
        <dbReference type="ChEBI" id="CHEBI:29985"/>
    </ligand>
</feature>
<keyword evidence="11" id="KW-0963">Cytoplasm</keyword>
<dbReference type="Gene3D" id="3.40.640.10">
    <property type="entry name" value="Type I PLP-dependent aspartate aminotransferase-like (Major domain)"/>
    <property type="match status" value="1"/>
</dbReference>
<dbReference type="Pfam" id="PF00266">
    <property type="entry name" value="Aminotran_5"/>
    <property type="match status" value="1"/>
</dbReference>
<dbReference type="SUPFAM" id="SSF53383">
    <property type="entry name" value="PLP-dependent transferases"/>
    <property type="match status" value="1"/>
</dbReference>
<feature type="binding site" evidence="11">
    <location>
        <position position="191"/>
    </location>
    <ligand>
        <name>pyridoxal 5'-phosphate</name>
        <dbReference type="ChEBI" id="CHEBI:597326"/>
    </ligand>
</feature>
<evidence type="ECO:0000256" key="8">
    <source>
        <dbReference type="ARBA" id="ARBA00023299"/>
    </source>
</evidence>
<evidence type="ECO:0000256" key="11">
    <source>
        <dbReference type="HAMAP-Rule" id="MF_00160"/>
    </source>
</evidence>
<comment type="pathway">
    <text evidence="11">Cofactor biosynthesis; pyridoxine 5'-phosphate biosynthesis; pyridoxine 5'-phosphate from D-erythrose 4-phosphate: step 3/5.</text>
</comment>
<evidence type="ECO:0000256" key="3">
    <source>
        <dbReference type="ARBA" id="ARBA00022576"/>
    </source>
</evidence>
<evidence type="ECO:0000256" key="4">
    <source>
        <dbReference type="ARBA" id="ARBA00022605"/>
    </source>
</evidence>
<comment type="caution">
    <text evidence="13">The sequence shown here is derived from an EMBL/GenBank/DDBJ whole genome shotgun (WGS) entry which is preliminary data.</text>
</comment>
<keyword evidence="8 11" id="KW-0718">Serine biosynthesis</keyword>
<evidence type="ECO:0000256" key="1">
    <source>
        <dbReference type="ARBA" id="ARBA00005099"/>
    </source>
</evidence>
<dbReference type="Gene3D" id="3.90.1150.10">
    <property type="entry name" value="Aspartate Aminotransferase, domain 1"/>
    <property type="match status" value="1"/>
</dbReference>
<evidence type="ECO:0000259" key="12">
    <source>
        <dbReference type="Pfam" id="PF00266"/>
    </source>
</evidence>
<accession>A0ABS7WSU7</accession>
<dbReference type="InterPro" id="IPR000192">
    <property type="entry name" value="Aminotrans_V_dom"/>
</dbReference>
<feature type="binding site" evidence="11">
    <location>
        <begin position="75"/>
        <end position="76"/>
    </location>
    <ligand>
        <name>pyridoxal 5'-phosphate</name>
        <dbReference type="ChEBI" id="CHEBI:597326"/>
    </ligand>
</feature>
<reference evidence="13 14" key="1">
    <citation type="submission" date="2020-07" db="EMBL/GenBank/DDBJ databases">
        <title>Transfer of Campylobacter canadensis to the novel genus Avispirillum gen. nov., that also includes two novel species recovered from migratory waterfowl: Avispirillum anseris sp. nov. and Avispirillum brantae sp. nov.</title>
        <authorList>
            <person name="Miller W.G."/>
            <person name="Chapman M.H."/>
            <person name="Yee E."/>
            <person name="Inglis G.D."/>
        </authorList>
    </citation>
    <scope>NUCLEOTIDE SEQUENCE [LARGE SCALE GENOMIC DNA]</scope>
    <source>
        <strain evidence="13 14">L283</strain>
    </source>
</reference>
<comment type="function">
    <text evidence="11">Catalyzes the reversible conversion of 3-phosphohydroxypyruvate to phosphoserine and of 3-hydroxy-2-oxo-4-phosphonooxybutanoate to phosphohydroxythreonine.</text>
</comment>
<dbReference type="HAMAP" id="MF_00160">
    <property type="entry name" value="SerC_aminotrans_5"/>
    <property type="match status" value="1"/>
</dbReference>
<comment type="pathway">
    <text evidence="1 11">Amino-acid biosynthesis; L-serine biosynthesis; L-serine from 3-phospho-D-glycerate: step 2/3.</text>
</comment>
<evidence type="ECO:0000313" key="14">
    <source>
        <dbReference type="Proteomes" id="UP000786183"/>
    </source>
</evidence>
<keyword evidence="3 11" id="KW-0032">Aminotransferase</keyword>
<comment type="catalytic activity">
    <reaction evidence="10 11">
        <text>O-phospho-L-serine + 2-oxoglutarate = 3-phosphooxypyruvate + L-glutamate</text>
        <dbReference type="Rhea" id="RHEA:14329"/>
        <dbReference type="ChEBI" id="CHEBI:16810"/>
        <dbReference type="ChEBI" id="CHEBI:18110"/>
        <dbReference type="ChEBI" id="CHEBI:29985"/>
        <dbReference type="ChEBI" id="CHEBI:57524"/>
        <dbReference type="EC" id="2.6.1.52"/>
    </reaction>
</comment>
<sequence length="357" mass="40492">MRIHNFSAGPSQLPLEVLKQAQDELLSYQNNGFSIMEISHRSKYFEDLLNEAKEDVKQLYKLDDNYDVIFIQGGASMQFSLIAMNYSLDNLSCAYVDTDVWTQKALNEAKLAKINAQFVASSKDSGYKFIPKIPEDINASYLYICSNNTVQGTQYKQLPKSKSPLVVDASSDFFSKELDFSNIAVLFGGVQKNAGIAGIACMIVRKDFYERSKQKELPLMFKYSTYVDNNSLYNTPSSFAIYIFALQMKWLKKQGGLNKINELNTQKAKIIYDILDNSNFYTCKAAKEDRSLMNVCFKTPNEELDLKFHTQAAKEGLIGLKGHKIVGGLRASLYNSCDFDKINALANYLIKFEKENR</sequence>
<comment type="subcellular location">
    <subcellularLocation>
        <location evidence="11">Cytoplasm</location>
    </subcellularLocation>
</comment>
<dbReference type="NCBIfam" id="NF003764">
    <property type="entry name" value="PRK05355.1"/>
    <property type="match status" value="1"/>
</dbReference>
<keyword evidence="5 11" id="KW-0808">Transferase</keyword>
<dbReference type="InterPro" id="IPR022278">
    <property type="entry name" value="Pser_aminoTfrase"/>
</dbReference>
<dbReference type="InterPro" id="IPR015422">
    <property type="entry name" value="PyrdxlP-dep_Trfase_small"/>
</dbReference>
<feature type="binding site" evidence="11">
    <location>
        <position position="101"/>
    </location>
    <ligand>
        <name>pyridoxal 5'-phosphate</name>
        <dbReference type="ChEBI" id="CHEBI:597326"/>
    </ligand>
</feature>
<dbReference type="RefSeq" id="WP_172233289.1">
    <property type="nucleotide sequence ID" value="NZ_CP035946.1"/>
</dbReference>
<organism evidence="13 14">
    <name type="scientific">Campylobacter canadensis</name>
    <dbReference type="NCBI Taxonomy" id="449520"/>
    <lineage>
        <taxon>Bacteria</taxon>
        <taxon>Pseudomonadati</taxon>
        <taxon>Campylobacterota</taxon>
        <taxon>Epsilonproteobacteria</taxon>
        <taxon>Campylobacterales</taxon>
        <taxon>Campylobacteraceae</taxon>
        <taxon>Campylobacter</taxon>
    </lineage>
</organism>
<proteinExistence type="inferred from homology"/>
<comment type="subunit">
    <text evidence="11">Homodimer.</text>
</comment>
<dbReference type="PIRSF" id="PIRSF000525">
    <property type="entry name" value="SerC"/>
    <property type="match status" value="1"/>
</dbReference>
<keyword evidence="7 11" id="KW-0664">Pyridoxine biosynthesis</keyword>
<dbReference type="PANTHER" id="PTHR43247">
    <property type="entry name" value="PHOSPHOSERINE AMINOTRANSFERASE"/>
    <property type="match status" value="1"/>
</dbReference>
<evidence type="ECO:0000256" key="5">
    <source>
        <dbReference type="ARBA" id="ARBA00022679"/>
    </source>
</evidence>